<dbReference type="RefSeq" id="WP_274351615.1">
    <property type="nucleotide sequence ID" value="NZ_JAQZSM010000005.1"/>
</dbReference>
<evidence type="ECO:0000256" key="4">
    <source>
        <dbReference type="ARBA" id="ARBA00022691"/>
    </source>
</evidence>
<organism evidence="7 8">
    <name type="scientific">Roseinatronobacter alkalisoli</name>
    <dbReference type="NCBI Taxonomy" id="3028235"/>
    <lineage>
        <taxon>Bacteria</taxon>
        <taxon>Pseudomonadati</taxon>
        <taxon>Pseudomonadota</taxon>
        <taxon>Alphaproteobacteria</taxon>
        <taxon>Rhodobacterales</taxon>
        <taxon>Paracoccaceae</taxon>
        <taxon>Roseinatronobacter</taxon>
    </lineage>
</organism>
<comment type="caution">
    <text evidence="7">The sequence shown here is derived from an EMBL/GenBank/DDBJ whole genome shotgun (WGS) entry which is preliminary data.</text>
</comment>
<keyword evidence="4" id="KW-0949">S-adenosyl-L-methionine</keyword>
<comment type="similarity">
    <text evidence="1">Belongs to the CFA/CMAS family.</text>
</comment>
<keyword evidence="8" id="KW-1185">Reference proteome</keyword>
<feature type="domain" description="DUF7884" evidence="6">
    <location>
        <begin position="28"/>
        <end position="95"/>
    </location>
</feature>
<dbReference type="InterPro" id="IPR003333">
    <property type="entry name" value="CMAS"/>
</dbReference>
<dbReference type="InterPro" id="IPR050723">
    <property type="entry name" value="CFA/CMAS"/>
</dbReference>
<dbReference type="EMBL" id="JAQZSM010000005">
    <property type="protein sequence ID" value="MDD7970924.1"/>
    <property type="molecule type" value="Genomic_DNA"/>
</dbReference>
<dbReference type="PIRSF" id="PIRSF003085">
    <property type="entry name" value="CMAS"/>
    <property type="match status" value="1"/>
</dbReference>
<dbReference type="Proteomes" id="UP001431784">
    <property type="component" value="Unassembled WGS sequence"/>
</dbReference>
<reference evidence="7" key="1">
    <citation type="submission" date="2023-02" db="EMBL/GenBank/DDBJ databases">
        <title>Description of Roseinatronobacter alkalisoli sp. nov., an alkaliphilic bacerium isolated from soda soil.</title>
        <authorList>
            <person name="Wei W."/>
        </authorList>
    </citation>
    <scope>NUCLEOTIDE SEQUENCE</scope>
    <source>
        <strain evidence="7">HJB301</strain>
    </source>
</reference>
<evidence type="ECO:0000256" key="3">
    <source>
        <dbReference type="ARBA" id="ARBA00022679"/>
    </source>
</evidence>
<name>A0ABT5T7J9_9RHOB</name>
<dbReference type="PANTHER" id="PTHR43667">
    <property type="entry name" value="CYCLOPROPANE-FATTY-ACYL-PHOSPHOLIPID SYNTHASE"/>
    <property type="match status" value="1"/>
</dbReference>
<evidence type="ECO:0000259" key="6">
    <source>
        <dbReference type="Pfam" id="PF25371"/>
    </source>
</evidence>
<accession>A0ABT5T7J9</accession>
<keyword evidence="3" id="KW-0808">Transferase</keyword>
<keyword evidence="5" id="KW-0443">Lipid metabolism</keyword>
<gene>
    <name evidence="7" type="ORF">PUT78_07425</name>
</gene>
<evidence type="ECO:0000313" key="7">
    <source>
        <dbReference type="EMBL" id="MDD7970924.1"/>
    </source>
</evidence>
<dbReference type="PANTHER" id="PTHR43667:SF1">
    <property type="entry name" value="CYCLOPROPANE-FATTY-ACYL-PHOSPHOLIPID SYNTHASE"/>
    <property type="match status" value="1"/>
</dbReference>
<proteinExistence type="inferred from homology"/>
<protein>
    <submittedName>
        <fullName evidence="7">Cyclopropane-fatty-acyl-phospholipid synthase</fullName>
    </submittedName>
</protein>
<evidence type="ECO:0000313" key="8">
    <source>
        <dbReference type="Proteomes" id="UP001431784"/>
    </source>
</evidence>
<evidence type="ECO:0000256" key="2">
    <source>
        <dbReference type="ARBA" id="ARBA00022603"/>
    </source>
</evidence>
<dbReference type="Gene3D" id="3.40.50.150">
    <property type="entry name" value="Vaccinia Virus protein VP39"/>
    <property type="match status" value="1"/>
</dbReference>
<dbReference type="InterPro" id="IPR029063">
    <property type="entry name" value="SAM-dependent_MTases_sf"/>
</dbReference>
<dbReference type="InterPro" id="IPR057206">
    <property type="entry name" value="DUF7884"/>
</dbReference>
<dbReference type="Pfam" id="PF02353">
    <property type="entry name" value="CMAS"/>
    <property type="match status" value="1"/>
</dbReference>
<evidence type="ECO:0000256" key="1">
    <source>
        <dbReference type="ARBA" id="ARBA00010815"/>
    </source>
</evidence>
<sequence length="427" mass="49104">MPKVMRKFARKRFEALITAIFRSGTLIVDGPDGQRYRMGDQTGTKVHIRIATWDRVFRLVLNPDLALGEGFMDGDVQMIKGSIYDLLAVIFQNLGSDDPPGMSRVTRSVFRLVLRFTSYNSVGKSKRNVAHHYDLDGRLYELFLDSDQQYSCAYFETPETTLEDAQMAKKRHLVAKLHVQPGHSVLDIGSGWGGLGIYLARYAKARVKGVTLSEEQLAVSRARAEDEGLQGRLNFELRDYRLLDERFDRIVSVGMFEHVGRKSYHEFFSKVRSLLADDGVAVLHYIGRTTPPTETNAWILKYIFPGGHMPSLSEVLPEIERQGLVVTDIEVLRLHYAETLRHWRERFMARREQAVALYDERFARMWEFYLAASESAFRYQGLVVHQIQMVRDQNVLPLARNYIQTAEDAYRQRETELHDDAMAKAAE</sequence>
<dbReference type="SUPFAM" id="SSF53335">
    <property type="entry name" value="S-adenosyl-L-methionine-dependent methyltransferases"/>
    <property type="match status" value="1"/>
</dbReference>
<dbReference type="CDD" id="cd02440">
    <property type="entry name" value="AdoMet_MTases"/>
    <property type="match status" value="1"/>
</dbReference>
<keyword evidence="2" id="KW-0489">Methyltransferase</keyword>
<evidence type="ECO:0000256" key="5">
    <source>
        <dbReference type="ARBA" id="ARBA00023098"/>
    </source>
</evidence>
<dbReference type="Pfam" id="PF25371">
    <property type="entry name" value="DUF7884"/>
    <property type="match status" value="1"/>
</dbReference>